<evidence type="ECO:0000313" key="1">
    <source>
        <dbReference type="EMBL" id="PIR46211.1"/>
    </source>
</evidence>
<evidence type="ECO:0000313" key="2">
    <source>
        <dbReference type="Proteomes" id="UP000230833"/>
    </source>
</evidence>
<gene>
    <name evidence="1" type="ORF">COV07_04565</name>
</gene>
<protein>
    <submittedName>
        <fullName evidence="1">Uncharacterized protein</fullName>
    </submittedName>
</protein>
<proteinExistence type="predicted"/>
<dbReference type="Proteomes" id="UP000230833">
    <property type="component" value="Unassembled WGS sequence"/>
</dbReference>
<reference evidence="1 2" key="1">
    <citation type="submission" date="2017-09" db="EMBL/GenBank/DDBJ databases">
        <title>Depth-based differentiation of microbial function through sediment-hosted aquifers and enrichment of novel symbionts in the deep terrestrial subsurface.</title>
        <authorList>
            <person name="Probst A.J."/>
            <person name="Ladd B."/>
            <person name="Jarett J.K."/>
            <person name="Geller-Mcgrath D.E."/>
            <person name="Sieber C.M."/>
            <person name="Emerson J.B."/>
            <person name="Anantharaman K."/>
            <person name="Thomas B.C."/>
            <person name="Malmstrom R."/>
            <person name="Stieglmeier M."/>
            <person name="Klingl A."/>
            <person name="Woyke T."/>
            <person name="Ryan C.M."/>
            <person name="Banfield J.F."/>
        </authorList>
    </citation>
    <scope>NUCLEOTIDE SEQUENCE [LARGE SCALE GENOMIC DNA]</scope>
    <source>
        <strain evidence="1">CG10_big_fil_rev_8_21_14_0_10_45_14</strain>
    </source>
</reference>
<accession>A0A2H0RI24</accession>
<dbReference type="EMBL" id="PCYL01000049">
    <property type="protein sequence ID" value="PIR46211.1"/>
    <property type="molecule type" value="Genomic_DNA"/>
</dbReference>
<organism evidence="1 2">
    <name type="scientific">Candidatus Vogelbacteria bacterium CG10_big_fil_rev_8_21_14_0_10_45_14</name>
    <dbReference type="NCBI Taxonomy" id="1975042"/>
    <lineage>
        <taxon>Bacteria</taxon>
        <taxon>Candidatus Vogeliibacteriota</taxon>
    </lineage>
</organism>
<name>A0A2H0RI24_9BACT</name>
<dbReference type="AlphaFoldDB" id="A0A2H0RI24"/>
<sequence length="682" mass="78511">MCPLFCSTFSICNTCIKLAHFGVKLKQRCHGYAQSHLFTVYFPVEPFFASIELMENFLENKYHDLAGSKPVERAVQKEKRESGKAPHERSERIGAYLERLEHIIKDKRGFGLLKYKILERYVTKTEEIPESYWKAQHEEARRRGEGGDWDNATKEQKEEVKRKHAEHVLSDQRSSLEQWVDYFGSSDSDYIPNDLKYWIFRSIINLQELVKKKEGDKEYIEFPKRSRGTVKPFPDINHEALAYVADAVLKKLGGEQITFEYDIEPADREAFARFLAKEDFAKLYAWANELMNPIPEHLLPVTEGRWIKYAQGSDPQALVQTIRGKGTGWCTAGLNTAKTQLTGGDFYVYYTADDQGALTIPRLAIRMQGQSQIAEDPRGIAYKQNVDPYMGTILDEKLKEFGKVGEVYKKKSSDMGQLTEVENKMRAKQELTKTDLVFLYELEKEIEGFGYQQDPRIKELRSERNAKEDALIVFDCASDQIAWKKEDVTNTTKAYCGPLYPSVFKQNFEHVYPEFPEGHTKRFDVTTSGQTGKKEREELDKQKINVSPWSDFLLKSEDFKNESRAERHDLIRLSVKDLGFPDGATTAEIFGTKEKDFKDGKAYELGLDLCPPDVGPALRLAYSGTERFWIALKPISDRYDNPLVFSLSSDESGLWLDAYYANPGSRWDASLRFVFRLRKSNP</sequence>
<comment type="caution">
    <text evidence="1">The sequence shown here is derived from an EMBL/GenBank/DDBJ whole genome shotgun (WGS) entry which is preliminary data.</text>
</comment>